<organism evidence="2 3">
    <name type="scientific">Vibrio comitans NBRC 102076</name>
    <dbReference type="NCBI Taxonomy" id="1219078"/>
    <lineage>
        <taxon>Bacteria</taxon>
        <taxon>Pseudomonadati</taxon>
        <taxon>Pseudomonadota</taxon>
        <taxon>Gammaproteobacteria</taxon>
        <taxon>Vibrionales</taxon>
        <taxon>Vibrionaceae</taxon>
        <taxon>Vibrio</taxon>
    </lineage>
</organism>
<accession>A0A4Y3IPD6</accession>
<evidence type="ECO:0000313" key="2">
    <source>
        <dbReference type="EMBL" id="GEA60945.1"/>
    </source>
</evidence>
<name>A0A4Y3IPD6_9VIBR</name>
<feature type="coiled-coil region" evidence="1">
    <location>
        <begin position="19"/>
        <end position="46"/>
    </location>
</feature>
<dbReference type="Proteomes" id="UP000318242">
    <property type="component" value="Unassembled WGS sequence"/>
</dbReference>
<dbReference type="AlphaFoldDB" id="A0A4Y3IPD6"/>
<dbReference type="EMBL" id="BJLH01000009">
    <property type="protein sequence ID" value="GEA60945.1"/>
    <property type="molecule type" value="Genomic_DNA"/>
</dbReference>
<protein>
    <submittedName>
        <fullName evidence="2">Uncharacterized protein</fullName>
    </submittedName>
</protein>
<evidence type="ECO:0000256" key="1">
    <source>
        <dbReference type="SAM" id="Coils"/>
    </source>
</evidence>
<proteinExistence type="predicted"/>
<sequence length="46" mass="5144">MIILAIIAAVTLGLSLWTYKAYRAELTDLKATYETIEKQKKSAEAL</sequence>
<keyword evidence="3" id="KW-1185">Reference proteome</keyword>
<keyword evidence="1" id="KW-0175">Coiled coil</keyword>
<evidence type="ECO:0000313" key="3">
    <source>
        <dbReference type="Proteomes" id="UP000318242"/>
    </source>
</evidence>
<reference evidence="2 3" key="1">
    <citation type="submission" date="2019-06" db="EMBL/GenBank/DDBJ databases">
        <title>Whole genome shotgun sequence of Vibrio comitans NBRC 102076.</title>
        <authorList>
            <person name="Hosoyama A."/>
            <person name="Uohara A."/>
            <person name="Ohji S."/>
            <person name="Ichikawa N."/>
        </authorList>
    </citation>
    <scope>NUCLEOTIDE SEQUENCE [LARGE SCALE GENOMIC DNA]</scope>
    <source>
        <strain evidence="2 3">NBRC 102076</strain>
    </source>
</reference>
<comment type="caution">
    <text evidence="2">The sequence shown here is derived from an EMBL/GenBank/DDBJ whole genome shotgun (WGS) entry which is preliminary data.</text>
</comment>
<gene>
    <name evidence="2" type="ORF">VCO01S_21380</name>
</gene>
<dbReference type="RefSeq" id="WP_167495378.1">
    <property type="nucleotide sequence ID" value="NZ_BJLH01000009.1"/>
</dbReference>